<dbReference type="GO" id="GO:0006281">
    <property type="term" value="P:DNA repair"/>
    <property type="evidence" value="ECO:0007669"/>
    <property type="project" value="UniProtKB-KW"/>
</dbReference>
<protein>
    <recommendedName>
        <fullName evidence="7">DNA polymerase</fullName>
        <ecNumber evidence="7">2.7.7.7</ecNumber>
    </recommendedName>
</protein>
<dbReference type="Gene3D" id="1.10.132.60">
    <property type="entry name" value="DNA polymerase family B, C-terminal domain"/>
    <property type="match status" value="1"/>
</dbReference>
<evidence type="ECO:0000259" key="9">
    <source>
        <dbReference type="Pfam" id="PF00136"/>
    </source>
</evidence>
<keyword evidence="6" id="KW-0234">DNA repair</keyword>
<dbReference type="InterPro" id="IPR006133">
    <property type="entry name" value="DNA-dir_DNA_pol_B_exonuc"/>
</dbReference>
<feature type="compositionally biased region" description="Polar residues" evidence="8">
    <location>
        <begin position="266"/>
        <end position="275"/>
    </location>
</feature>
<dbReference type="InterPro" id="IPR030559">
    <property type="entry name" value="PolZ_Rev3"/>
</dbReference>
<evidence type="ECO:0000256" key="4">
    <source>
        <dbReference type="ARBA" id="ARBA00022763"/>
    </source>
</evidence>
<evidence type="ECO:0000256" key="7">
    <source>
        <dbReference type="RuleBase" id="RU000442"/>
    </source>
</evidence>
<feature type="domain" description="DNA-directed DNA polymerase family B exonuclease" evidence="10">
    <location>
        <begin position="582"/>
        <end position="635"/>
    </location>
</feature>
<dbReference type="InterPro" id="IPR023211">
    <property type="entry name" value="DNA_pol_palm_dom_sf"/>
</dbReference>
<dbReference type="InterPro" id="IPR006134">
    <property type="entry name" value="DNA-dir_DNA_pol_B_multi_dom"/>
</dbReference>
<keyword evidence="2 7" id="KW-0808">Transferase</keyword>
<feature type="domain" description="DNA-directed DNA polymerase family B multifunctional" evidence="9">
    <location>
        <begin position="810"/>
        <end position="1291"/>
    </location>
</feature>
<dbReference type="Gene3D" id="3.30.420.10">
    <property type="entry name" value="Ribonuclease H-like superfamily/Ribonuclease H"/>
    <property type="match status" value="1"/>
</dbReference>
<proteinExistence type="inferred from homology"/>
<keyword evidence="7" id="KW-0235">DNA replication</keyword>
<dbReference type="Proteomes" id="UP001626550">
    <property type="component" value="Unassembled WGS sequence"/>
</dbReference>
<keyword evidence="12" id="KW-1185">Reference proteome</keyword>
<dbReference type="InterPro" id="IPR036397">
    <property type="entry name" value="RNaseH_sf"/>
</dbReference>
<dbReference type="SUPFAM" id="SSF53098">
    <property type="entry name" value="Ribonuclease H-like"/>
    <property type="match status" value="1"/>
</dbReference>
<dbReference type="EC" id="2.7.7.7" evidence="7"/>
<evidence type="ECO:0000256" key="6">
    <source>
        <dbReference type="ARBA" id="ARBA00023204"/>
    </source>
</evidence>
<evidence type="ECO:0000256" key="2">
    <source>
        <dbReference type="ARBA" id="ARBA00022679"/>
    </source>
</evidence>
<dbReference type="PRINTS" id="PR00106">
    <property type="entry name" value="DNAPOLB"/>
</dbReference>
<dbReference type="InterPro" id="IPR043502">
    <property type="entry name" value="DNA/RNA_pol_sf"/>
</dbReference>
<dbReference type="GO" id="GO:0003887">
    <property type="term" value="F:DNA-directed DNA polymerase activity"/>
    <property type="evidence" value="ECO:0007669"/>
    <property type="project" value="UniProtKB-KW"/>
</dbReference>
<feature type="region of interest" description="Disordered" evidence="8">
    <location>
        <begin position="364"/>
        <end position="391"/>
    </location>
</feature>
<dbReference type="PANTHER" id="PTHR45812:SF1">
    <property type="entry name" value="DNA POLYMERASE ZETA CATALYTIC SUBUNIT"/>
    <property type="match status" value="1"/>
</dbReference>
<evidence type="ECO:0000256" key="1">
    <source>
        <dbReference type="ARBA" id="ARBA00005755"/>
    </source>
</evidence>
<keyword evidence="7" id="KW-0238">DNA-binding</keyword>
<dbReference type="InterPro" id="IPR006172">
    <property type="entry name" value="DNA-dir_DNA_pol_B"/>
</dbReference>
<dbReference type="SMART" id="SM00486">
    <property type="entry name" value="POLBc"/>
    <property type="match status" value="1"/>
</dbReference>
<evidence type="ECO:0000313" key="11">
    <source>
        <dbReference type="EMBL" id="KAL3313014.1"/>
    </source>
</evidence>
<evidence type="ECO:0000256" key="8">
    <source>
        <dbReference type="SAM" id="MobiDB-lite"/>
    </source>
</evidence>
<dbReference type="Gene3D" id="1.10.287.690">
    <property type="entry name" value="Helix hairpin bin"/>
    <property type="match status" value="1"/>
</dbReference>
<dbReference type="EMBL" id="JBJKFK010001467">
    <property type="protein sequence ID" value="KAL3313014.1"/>
    <property type="molecule type" value="Genomic_DNA"/>
</dbReference>
<keyword evidence="5 7" id="KW-0239">DNA-directed DNA polymerase</keyword>
<dbReference type="Pfam" id="PF03104">
    <property type="entry name" value="DNA_pol_B_exo1"/>
    <property type="match status" value="1"/>
</dbReference>
<sequence>MDFVQIDNFRVRSLSSDSHDPANKSFWSISTCSNLASSLDKRCTSMDVEFDVSVEDILNRNQPSGPMGISGLNALWTEETERRKQCRNLPQVPQPEILLPLDGRENSMPSDVEINLLSRFFDIVENVTSSPASTTPRSVSDWLEDNSQNASQNLEQLIHLAEEHQDEDAVLSIQSQNSSEEELVASTPFVARSRTKFLGDKLPMSAIKRPNSTQEEQELEEVDELVFGSICEPKDDGLFDMDEQTTPTKPVMDRDLFLSQLDGANDQESNCGSSRTSRKMHYRPKRQELASQTSSQSIHRTPEFPNRSRRISFAGSCTPIRRMVGQEQEVISLESSSISDSQSHLDGIAFFDHSEFLIDSQIEEDTLTESSSEQEAVEELPKKSQLESSQEESVQQQSFIQLIEPAPSVSLSATREHLFQSASERCFLTVQQDHFTIASLEILAHVRRSSLEAPKQPLTWRASRKRRRVGRAPTRQDREDFIMENFVNKQKKTELLEPQEVTIHKESLFVDSKNILKTHGLTPTPNLDPVLCACLTVQRPYSCWLTPKTRFVHWILINEKDSTALDDRTWAQLCSKTPNRKFIQKPIILRCTDERELLNWIIYIVQANDPELLIGYEVDRQSWAYLVQRSELLGRAHFLRDLSRLAVDLVLCPHCSSCVKRVRNMQVDENVISPIHAKLERPEDKCVCSSWCAPQGKTGYGSRTWPSGVEGGRTGATFPCPGRVVLCLWRIIKHELSLVEYSFERVVASLLKEHAPRFALSLLQAWFSSSDRRLTLEYLSYRSVANLRILRELDLIARTSEFSRVFGIEFFHVLSRGTQYRVESVLLRLAKKDNLLLVSPSPLQRTKQRPPMELALNLEPEHRLFWDGPVAVLDFQSLYPSIAIAYNYCYSTCLGRLEDLAAGEDRYFKFGCLDLVIPGGTLHRFRDSVTISPCGIVFLRREVRESVLKRLWVELLSTRLMVKSSLRLHQENQPLKRLLDSRQLGLKLLANVIYGYTGASFTGRMACSEVADSIVSKARETLQRAIQLVQEAQRPWNQRQPARVVYGDTDSLFVFMPGRSKKEAFEQASSMVEAVNEQHPAPVTLKLEKVYYPCILEAKKRYAGFAYESACQKRAKFDAKGIEVVRRDSALFVGKMMTECFELVFQGLKWRSKKLKQNMVKLESDLRDLVLRWAHDVAQCRLSFADYLITRPYWGIDAYRPGSYSPALQVARRLVSLDPNAEPLVGERVAFYMAPGRPDEPLVSTVRSAQEAWCPVHWNGDTRGLERRSTYPALNIAYYLDKQLIPPLERMASLCGFNVKLWLMDIPRHNLPENRILSSRQNRLSALQSQNSLCMTPSTSKSAAANPIMGRFVRDGYVTSMAYKCINCGSMEGATNSEFGLSVCARCEQEFGADIARSCYVDVMTQLTNHQSQLQQVERVCGSCVGGRVQFDAGSRCSTRLAWNCVNLACVWHAKRSRTVQAIVQLSEKAPRLHDAHLHDW</sequence>
<dbReference type="GO" id="GO:0006260">
    <property type="term" value="P:DNA replication"/>
    <property type="evidence" value="ECO:0007669"/>
    <property type="project" value="UniProtKB-KW"/>
</dbReference>
<dbReference type="InterPro" id="IPR042087">
    <property type="entry name" value="DNA_pol_B_thumb"/>
</dbReference>
<gene>
    <name evidence="11" type="primary">REV3L</name>
    <name evidence="11" type="ORF">Ciccas_008389</name>
</gene>
<dbReference type="Gene3D" id="3.90.1600.10">
    <property type="entry name" value="Palm domain of DNA polymerase"/>
    <property type="match status" value="1"/>
</dbReference>
<feature type="compositionally biased region" description="Polar residues" evidence="8">
    <location>
        <begin position="289"/>
        <end position="299"/>
    </location>
</feature>
<dbReference type="GO" id="GO:0003677">
    <property type="term" value="F:DNA binding"/>
    <property type="evidence" value="ECO:0007669"/>
    <property type="project" value="UniProtKB-KW"/>
</dbReference>
<dbReference type="Pfam" id="PF00136">
    <property type="entry name" value="DNA_pol_B"/>
    <property type="match status" value="1"/>
</dbReference>
<keyword evidence="3 7" id="KW-0548">Nucleotidyltransferase</keyword>
<evidence type="ECO:0000259" key="10">
    <source>
        <dbReference type="Pfam" id="PF03104"/>
    </source>
</evidence>
<evidence type="ECO:0000313" key="12">
    <source>
        <dbReference type="Proteomes" id="UP001626550"/>
    </source>
</evidence>
<reference evidence="11 12" key="1">
    <citation type="submission" date="2024-11" db="EMBL/GenBank/DDBJ databases">
        <title>Adaptive evolution of stress response genes in parasites aligns with host niche diversity.</title>
        <authorList>
            <person name="Hahn C."/>
            <person name="Resl P."/>
        </authorList>
    </citation>
    <scope>NUCLEOTIDE SEQUENCE [LARGE SCALE GENOMIC DNA]</scope>
    <source>
        <strain evidence="11">EGGRZ-B1_66</strain>
        <tissue evidence="11">Body</tissue>
    </source>
</reference>
<name>A0ABD2Q0F4_9PLAT</name>
<accession>A0ABD2Q0F4</accession>
<comment type="caution">
    <text evidence="11">The sequence shown here is derived from an EMBL/GenBank/DDBJ whole genome shotgun (WGS) entry which is preliminary data.</text>
</comment>
<dbReference type="PANTHER" id="PTHR45812">
    <property type="entry name" value="DNA POLYMERASE ZETA CATALYTIC SUBUNIT"/>
    <property type="match status" value="1"/>
</dbReference>
<feature type="region of interest" description="Disordered" evidence="8">
    <location>
        <begin position="263"/>
        <end position="310"/>
    </location>
</feature>
<organism evidence="11 12">
    <name type="scientific">Cichlidogyrus casuarinus</name>
    <dbReference type="NCBI Taxonomy" id="1844966"/>
    <lineage>
        <taxon>Eukaryota</taxon>
        <taxon>Metazoa</taxon>
        <taxon>Spiralia</taxon>
        <taxon>Lophotrochozoa</taxon>
        <taxon>Platyhelminthes</taxon>
        <taxon>Monogenea</taxon>
        <taxon>Monopisthocotylea</taxon>
        <taxon>Dactylogyridea</taxon>
        <taxon>Ancyrocephalidae</taxon>
        <taxon>Cichlidogyrus</taxon>
    </lineage>
</organism>
<keyword evidence="4" id="KW-0227">DNA damage</keyword>
<evidence type="ECO:0000256" key="5">
    <source>
        <dbReference type="ARBA" id="ARBA00022932"/>
    </source>
</evidence>
<comment type="similarity">
    <text evidence="1 7">Belongs to the DNA polymerase type-B family.</text>
</comment>
<dbReference type="InterPro" id="IPR017964">
    <property type="entry name" value="DNA-dir_DNA_pol_B_CS"/>
</dbReference>
<dbReference type="InterPro" id="IPR012337">
    <property type="entry name" value="RNaseH-like_sf"/>
</dbReference>
<comment type="catalytic activity">
    <reaction evidence="7">
        <text>DNA(n) + a 2'-deoxyribonucleoside 5'-triphosphate = DNA(n+1) + diphosphate</text>
        <dbReference type="Rhea" id="RHEA:22508"/>
        <dbReference type="Rhea" id="RHEA-COMP:17339"/>
        <dbReference type="Rhea" id="RHEA-COMP:17340"/>
        <dbReference type="ChEBI" id="CHEBI:33019"/>
        <dbReference type="ChEBI" id="CHEBI:61560"/>
        <dbReference type="ChEBI" id="CHEBI:173112"/>
        <dbReference type="EC" id="2.7.7.7"/>
    </reaction>
</comment>
<evidence type="ECO:0000256" key="3">
    <source>
        <dbReference type="ARBA" id="ARBA00022695"/>
    </source>
</evidence>
<dbReference type="SUPFAM" id="SSF56672">
    <property type="entry name" value="DNA/RNA polymerases"/>
    <property type="match status" value="1"/>
</dbReference>
<dbReference type="PROSITE" id="PS00116">
    <property type="entry name" value="DNA_POLYMERASE_B"/>
    <property type="match status" value="1"/>
</dbReference>